<sequence length="416" mass="44854">MRDIMAKIIVAGAGIVGISTAIWLQRAGHTITVVDREGPAAGTSYGNAGVLASGAIVPVTTPGLWRKAPGMVLDKNSPLFVKWSYLPKMIPFLWKFLRHSTDAHVTSFAAAMAGLLHDSVDQHRALAAGTGAEDFITEEDFCFGYPSKQSFEADAYGWKIRKDNGVVFKVQTGAEFAAYDPLYAEHFGIVVRCKNHGRISDPGAYVRALAHHFVKEGGELVIAEVTDVIRDATGLRGVMTDVGEQRGDHTVLALGAWSKPIGRKMGLDISLESERGYHIELVNPSHMPKAPMMVAAGKFVITPMAGRIRCAGVVEFGGLSKGPSAAPLELLKKHVAEIFPDLSYERMDEWMGHRPSTPDSLPLIGATDESKTAYAALGHQHVGLTAGPKTGRIIADLIGGKQTNMDLSPFLPTKYR</sequence>
<dbReference type="SUPFAM" id="SSF54373">
    <property type="entry name" value="FAD-linked reductases, C-terminal domain"/>
    <property type="match status" value="1"/>
</dbReference>
<evidence type="ECO:0000259" key="2">
    <source>
        <dbReference type="Pfam" id="PF01266"/>
    </source>
</evidence>
<dbReference type="InterPro" id="IPR036188">
    <property type="entry name" value="FAD/NAD-bd_sf"/>
</dbReference>
<dbReference type="PANTHER" id="PTHR13847">
    <property type="entry name" value="SARCOSINE DEHYDROGENASE-RELATED"/>
    <property type="match status" value="1"/>
</dbReference>
<organism evidence="3 4">
    <name type="scientific">Neptunicoccus cionae</name>
    <dbReference type="NCBI Taxonomy" id="2035344"/>
    <lineage>
        <taxon>Bacteria</taxon>
        <taxon>Pseudomonadati</taxon>
        <taxon>Pseudomonadota</taxon>
        <taxon>Alphaproteobacteria</taxon>
        <taxon>Rhodobacterales</taxon>
        <taxon>Paracoccaceae</taxon>
        <taxon>Neptunicoccus</taxon>
    </lineage>
</organism>
<comment type="caution">
    <text evidence="3">The sequence shown here is derived from an EMBL/GenBank/DDBJ whole genome shotgun (WGS) entry which is preliminary data.</text>
</comment>
<dbReference type="Gene3D" id="3.50.50.60">
    <property type="entry name" value="FAD/NAD(P)-binding domain"/>
    <property type="match status" value="2"/>
</dbReference>
<feature type="domain" description="FAD dependent oxidoreductase" evidence="2">
    <location>
        <begin position="7"/>
        <end position="397"/>
    </location>
</feature>
<proteinExistence type="predicted"/>
<dbReference type="GO" id="GO:0016491">
    <property type="term" value="F:oxidoreductase activity"/>
    <property type="evidence" value="ECO:0007669"/>
    <property type="project" value="UniProtKB-KW"/>
</dbReference>
<dbReference type="EMBL" id="BMKA01000002">
    <property type="protein sequence ID" value="GGA12932.1"/>
    <property type="molecule type" value="Genomic_DNA"/>
</dbReference>
<dbReference type="Pfam" id="PF01266">
    <property type="entry name" value="DAO"/>
    <property type="match status" value="1"/>
</dbReference>
<dbReference type="SUPFAM" id="SSF51905">
    <property type="entry name" value="FAD/NAD(P)-binding domain"/>
    <property type="match status" value="1"/>
</dbReference>
<keyword evidence="4" id="KW-1185">Reference proteome</keyword>
<dbReference type="Proteomes" id="UP000628017">
    <property type="component" value="Unassembled WGS sequence"/>
</dbReference>
<evidence type="ECO:0000313" key="3">
    <source>
        <dbReference type="EMBL" id="GGA12932.1"/>
    </source>
</evidence>
<evidence type="ECO:0000256" key="1">
    <source>
        <dbReference type="ARBA" id="ARBA00023002"/>
    </source>
</evidence>
<dbReference type="InterPro" id="IPR006076">
    <property type="entry name" value="FAD-dep_OxRdtase"/>
</dbReference>
<accession>A0A916QVH6</accession>
<reference evidence="3" key="2">
    <citation type="submission" date="2020-09" db="EMBL/GenBank/DDBJ databases">
        <authorList>
            <person name="Sun Q."/>
            <person name="Zhou Y."/>
        </authorList>
    </citation>
    <scope>NUCLEOTIDE SEQUENCE</scope>
    <source>
        <strain evidence="3">CGMCC 1.15880</strain>
    </source>
</reference>
<gene>
    <name evidence="3" type="ORF">GCM10011498_11060</name>
</gene>
<keyword evidence="1" id="KW-0560">Oxidoreductase</keyword>
<name>A0A916QVH6_9RHOB</name>
<dbReference type="PANTHER" id="PTHR13847:SF289">
    <property type="entry name" value="GLYCINE OXIDASE"/>
    <property type="match status" value="1"/>
</dbReference>
<protein>
    <submittedName>
        <fullName evidence="3">Dehydrogenase</fullName>
    </submittedName>
</protein>
<reference evidence="3" key="1">
    <citation type="journal article" date="2014" name="Int. J. Syst. Evol. Microbiol.">
        <title>Complete genome sequence of Corynebacterium casei LMG S-19264T (=DSM 44701T), isolated from a smear-ripened cheese.</title>
        <authorList>
            <consortium name="US DOE Joint Genome Institute (JGI-PGF)"/>
            <person name="Walter F."/>
            <person name="Albersmeier A."/>
            <person name="Kalinowski J."/>
            <person name="Ruckert C."/>
        </authorList>
    </citation>
    <scope>NUCLEOTIDE SEQUENCE</scope>
    <source>
        <strain evidence="3">CGMCC 1.15880</strain>
    </source>
</reference>
<evidence type="ECO:0000313" key="4">
    <source>
        <dbReference type="Proteomes" id="UP000628017"/>
    </source>
</evidence>
<dbReference type="Gene3D" id="3.30.9.10">
    <property type="entry name" value="D-Amino Acid Oxidase, subunit A, domain 2"/>
    <property type="match status" value="1"/>
</dbReference>
<dbReference type="GO" id="GO:0005737">
    <property type="term" value="C:cytoplasm"/>
    <property type="evidence" value="ECO:0007669"/>
    <property type="project" value="TreeGrafter"/>
</dbReference>
<dbReference type="AlphaFoldDB" id="A0A916QVH6"/>